<dbReference type="EMBL" id="JACIJF010000004">
    <property type="protein sequence ID" value="MBB5710709.1"/>
    <property type="molecule type" value="Genomic_DNA"/>
</dbReference>
<dbReference type="InterPro" id="IPR050397">
    <property type="entry name" value="Env_Response_Regulators"/>
</dbReference>
<gene>
    <name evidence="6" type="ORF">FHT02_001940</name>
</gene>
<keyword evidence="7" id="KW-1185">Reference proteome</keyword>
<name>A0A840YFF9_9SPHN</name>
<dbReference type="SMART" id="SM00419">
    <property type="entry name" value="HTH_CRP"/>
    <property type="match status" value="1"/>
</dbReference>
<comment type="caution">
    <text evidence="6">The sequence shown here is derived from an EMBL/GenBank/DDBJ whole genome shotgun (WGS) entry which is preliminary data.</text>
</comment>
<dbReference type="InterPro" id="IPR018490">
    <property type="entry name" value="cNMP-bd_dom_sf"/>
</dbReference>
<evidence type="ECO:0000256" key="3">
    <source>
        <dbReference type="ARBA" id="ARBA00023163"/>
    </source>
</evidence>
<accession>A0A840YFF9</accession>
<sequence length="247" mass="27107">MPKMSLHRLEEFAKLCAGDADMLDNWAGEQIRYPAGAKIRKQGEPATCVYFLAKGWVGSSMSLVDGRRQFMKIHLPGDVLGSPSMSLSAAAETLEAFTEIAVAPVPHRVLGQLIERSPRFAATFLLSVQKERVALMQEKAILGQASAMERMAWFLLDLRGRLQAAGMADVDGFDCPLKQGQIADLLGMTSVHASRTLTRLQHEGMIDRKRGSIVFKDEAALQALSPCVVAPFVTEPDWLPKSRPDLT</sequence>
<dbReference type="PANTHER" id="PTHR24567">
    <property type="entry name" value="CRP FAMILY TRANSCRIPTIONAL REGULATORY PROTEIN"/>
    <property type="match status" value="1"/>
</dbReference>
<dbReference type="PROSITE" id="PS51063">
    <property type="entry name" value="HTH_CRP_2"/>
    <property type="match status" value="1"/>
</dbReference>
<evidence type="ECO:0000313" key="7">
    <source>
        <dbReference type="Proteomes" id="UP000527143"/>
    </source>
</evidence>
<dbReference type="SUPFAM" id="SSF51206">
    <property type="entry name" value="cAMP-binding domain-like"/>
    <property type="match status" value="1"/>
</dbReference>
<dbReference type="Pfam" id="PF00027">
    <property type="entry name" value="cNMP_binding"/>
    <property type="match status" value="1"/>
</dbReference>
<dbReference type="InterPro" id="IPR012318">
    <property type="entry name" value="HTH_CRP"/>
</dbReference>
<dbReference type="InterPro" id="IPR000595">
    <property type="entry name" value="cNMP-bd_dom"/>
</dbReference>
<dbReference type="SUPFAM" id="SSF46785">
    <property type="entry name" value="Winged helix' DNA-binding domain"/>
    <property type="match status" value="1"/>
</dbReference>
<evidence type="ECO:0000256" key="1">
    <source>
        <dbReference type="ARBA" id="ARBA00023015"/>
    </source>
</evidence>
<dbReference type="AlphaFoldDB" id="A0A840YFF9"/>
<dbReference type="InterPro" id="IPR036388">
    <property type="entry name" value="WH-like_DNA-bd_sf"/>
</dbReference>
<reference evidence="6 7" key="1">
    <citation type="submission" date="2020-08" db="EMBL/GenBank/DDBJ databases">
        <title>Genomic Encyclopedia of Type Strains, Phase IV (KMG-IV): sequencing the most valuable type-strain genomes for metagenomic binning, comparative biology and taxonomic classification.</title>
        <authorList>
            <person name="Goeker M."/>
        </authorList>
    </citation>
    <scope>NUCLEOTIDE SEQUENCE [LARGE SCALE GENOMIC DNA]</scope>
    <source>
        <strain evidence="6 7">DSM 26736</strain>
    </source>
</reference>
<dbReference type="GO" id="GO:0003677">
    <property type="term" value="F:DNA binding"/>
    <property type="evidence" value="ECO:0007669"/>
    <property type="project" value="UniProtKB-KW"/>
</dbReference>
<dbReference type="PANTHER" id="PTHR24567:SF68">
    <property type="entry name" value="DNA-BINDING TRANSCRIPTIONAL DUAL REGULATOR CRP"/>
    <property type="match status" value="1"/>
</dbReference>
<evidence type="ECO:0000256" key="2">
    <source>
        <dbReference type="ARBA" id="ARBA00023125"/>
    </source>
</evidence>
<dbReference type="SMART" id="SM00100">
    <property type="entry name" value="cNMP"/>
    <property type="match status" value="1"/>
</dbReference>
<protein>
    <submittedName>
        <fullName evidence="6">CRP-like cAMP-binding protein</fullName>
    </submittedName>
</protein>
<dbReference type="Gene3D" id="1.10.10.10">
    <property type="entry name" value="Winged helix-like DNA-binding domain superfamily/Winged helix DNA-binding domain"/>
    <property type="match status" value="1"/>
</dbReference>
<keyword evidence="3" id="KW-0804">Transcription</keyword>
<feature type="domain" description="HTH crp-type" evidence="5">
    <location>
        <begin position="145"/>
        <end position="219"/>
    </location>
</feature>
<evidence type="ECO:0000259" key="4">
    <source>
        <dbReference type="PROSITE" id="PS50042"/>
    </source>
</evidence>
<evidence type="ECO:0000313" key="6">
    <source>
        <dbReference type="EMBL" id="MBB5710709.1"/>
    </source>
</evidence>
<dbReference type="CDD" id="cd00038">
    <property type="entry name" value="CAP_ED"/>
    <property type="match status" value="1"/>
</dbReference>
<organism evidence="6 7">
    <name type="scientific">Sphingomonas xinjiangensis</name>
    <dbReference type="NCBI Taxonomy" id="643568"/>
    <lineage>
        <taxon>Bacteria</taxon>
        <taxon>Pseudomonadati</taxon>
        <taxon>Pseudomonadota</taxon>
        <taxon>Alphaproteobacteria</taxon>
        <taxon>Sphingomonadales</taxon>
        <taxon>Sphingomonadaceae</taxon>
        <taxon>Sphingomonas</taxon>
    </lineage>
</organism>
<dbReference type="PROSITE" id="PS50042">
    <property type="entry name" value="CNMP_BINDING_3"/>
    <property type="match status" value="1"/>
</dbReference>
<dbReference type="GO" id="GO:0003700">
    <property type="term" value="F:DNA-binding transcription factor activity"/>
    <property type="evidence" value="ECO:0007669"/>
    <property type="project" value="TreeGrafter"/>
</dbReference>
<dbReference type="InterPro" id="IPR014710">
    <property type="entry name" value="RmlC-like_jellyroll"/>
</dbReference>
<dbReference type="Proteomes" id="UP000527143">
    <property type="component" value="Unassembled WGS sequence"/>
</dbReference>
<dbReference type="Gene3D" id="2.60.120.10">
    <property type="entry name" value="Jelly Rolls"/>
    <property type="match status" value="1"/>
</dbReference>
<feature type="domain" description="Cyclic nucleotide-binding" evidence="4">
    <location>
        <begin position="33"/>
        <end position="85"/>
    </location>
</feature>
<keyword evidence="2" id="KW-0238">DNA-binding</keyword>
<dbReference type="Pfam" id="PF13545">
    <property type="entry name" value="HTH_Crp_2"/>
    <property type="match status" value="1"/>
</dbReference>
<proteinExistence type="predicted"/>
<evidence type="ECO:0000259" key="5">
    <source>
        <dbReference type="PROSITE" id="PS51063"/>
    </source>
</evidence>
<dbReference type="InterPro" id="IPR036390">
    <property type="entry name" value="WH_DNA-bd_sf"/>
</dbReference>
<keyword evidence="1" id="KW-0805">Transcription regulation</keyword>
<dbReference type="GO" id="GO:0005829">
    <property type="term" value="C:cytosol"/>
    <property type="evidence" value="ECO:0007669"/>
    <property type="project" value="TreeGrafter"/>
</dbReference>